<proteinExistence type="inferred from homology"/>
<dbReference type="PANTHER" id="PTHR15598:SF5">
    <property type="entry name" value="ENHANCER OF MRNA-DECAPPING PROTEIN 4"/>
    <property type="match status" value="1"/>
</dbReference>
<comment type="similarity">
    <text evidence="2">Belongs to the WD repeat EDC4 family.</text>
</comment>
<dbReference type="InterPro" id="IPR015943">
    <property type="entry name" value="WD40/YVTN_repeat-like_dom_sf"/>
</dbReference>
<keyword evidence="4" id="KW-0853">WD repeat</keyword>
<keyword evidence="3" id="KW-0963">Cytoplasm</keyword>
<feature type="coiled-coil region" evidence="7">
    <location>
        <begin position="782"/>
        <end position="848"/>
    </location>
</feature>
<dbReference type="PANTHER" id="PTHR15598">
    <property type="entry name" value="ENHANCER OF MRNA-DECAPPING PROTEIN 4"/>
    <property type="match status" value="1"/>
</dbReference>
<dbReference type="InterPro" id="IPR044938">
    <property type="entry name" value="EDC4_C_sf"/>
</dbReference>
<dbReference type="OrthoDB" id="6514061at2759"/>
<reference evidence="9" key="2">
    <citation type="submission" date="2018-11" db="EMBL/GenBank/DDBJ databases">
        <title>Trombidioid mite genomics.</title>
        <authorList>
            <person name="Dong X."/>
        </authorList>
    </citation>
    <scope>NUCLEOTIDE SEQUENCE</scope>
    <source>
        <strain evidence="9">UoL-WK</strain>
    </source>
</reference>
<evidence type="ECO:0000256" key="2">
    <source>
        <dbReference type="ARBA" id="ARBA00009639"/>
    </source>
</evidence>
<feature type="coiled-coil region" evidence="7">
    <location>
        <begin position="723"/>
        <end position="750"/>
    </location>
</feature>
<sequence>MNLSLTQTLKDMLNISSNYNDSNEDRTPVLLPSASKTVIGRQSNDLSLGAESAHQMHGDLIEFNIGNSSNEDSRSNAIRKVPFEDEMNGNIEHCENEVLNNCTFIVPEEDVRSPTLLQLQCPPPGFDDVAQCTNSNFCKISKVIDYNWEKIENVNLLAICRTKPLIAYVIDPCCKGISIRQKSSSQQRDYSSQVIRFVNYQKTQERALSRTSFTAPIADIVFAYKSLHKDNEDKVAVIDKHSNINILEFKYVPEEGKEPKLVVEKLLEILADSELLYEHLHLRWCPFVPMEEDYERGVDSGMKLAVSIDNNIEVFAIDKILLLGQRVARSQCNQLQDTYQHLSSAHEAPILAIHLANDATTVCTASQDNVIRFFELSVLRMLHNWKPLIAEGDQISCFHFLDDYNYLLENSRDHFWGYTFVGTCNGVISIWNLGNWKPIQMISLEYEEDSSTSHFEYKVDISSKVIVAVRGDMAIVLLIDFLTLNDDDFVKAYKIESMKTYPRITKISRFQLYNPLFSFLVKRQSDKEIDIFWITQQSLERCTIDVDQLCERDEKSSEIKELAAAAVSHVSTKEDDVVEILNTSGDNIFISPKVKALLNSNTSNQSTPPSVTLAQMFSNNATVTTFTKTLSVSPSRRASTPSQEVASLLNIEETDKTPQVPTNQEAKSSKSLSDAVACNHLVSLIEQKLGEVKECCKLPADIVKVDQLKKMETILMGEIQTFKIQVSKEIKKVNDDLMKAKNELKDASQIKNDHFNKIVNNLVKKLMEQMNATVSKGLDEFVNQVKAEFAEVSSQINKLKTTLKNQCDAQKQQQTQLERLIQDFNKQIQSCNAQNQQLLKQLQQQQALTQQLLSTERLPGSASSRSTSMTPQPSFGFPAQLTQGFGQSDEYLSSILAQEEKRRAEEERLRQISTIMRKFESRDLNLMREALVEALNMRDSTLITKVCLLFEKEPETLLSVASTDQTALLSLLNQLSLSDFREEKWKLKFVSAIAPMLDIQSPIVRRNLNTFIGKLVAKLDDVLKENKDQNIYLVNALFKTYKAQLS</sequence>
<evidence type="ECO:0000256" key="6">
    <source>
        <dbReference type="ARBA" id="ARBA00023054"/>
    </source>
</evidence>
<protein>
    <submittedName>
        <fullName evidence="9">Enhancer of mRNA-decapping protein 4-like isoform X1</fullName>
    </submittedName>
</protein>
<feature type="domain" description="Enhancer of mRNA-decapping protein 4 WD40 repeat region" evidence="8">
    <location>
        <begin position="135"/>
        <end position="466"/>
    </location>
</feature>
<comment type="subcellular location">
    <subcellularLocation>
        <location evidence="1">Cytoplasm</location>
        <location evidence="1">P-body</location>
    </subcellularLocation>
</comment>
<keyword evidence="11" id="KW-1185">Reference proteome</keyword>
<dbReference type="EMBL" id="NCKU01000583">
    <property type="protein sequence ID" value="RWS14951.1"/>
    <property type="molecule type" value="Genomic_DNA"/>
</dbReference>
<dbReference type="Gene3D" id="1.10.220.100">
    <property type="entry name" value="conserved c-terminal region of ge- 1"/>
    <property type="match status" value="1"/>
</dbReference>
<gene>
    <name evidence="10" type="ORF">B4U79_17247</name>
    <name evidence="9" type="ORF">B4U79_17257</name>
</gene>
<dbReference type="InterPro" id="IPR032401">
    <property type="entry name" value="EDC4_WD40"/>
</dbReference>
<name>A0A443RI37_9ACAR</name>
<evidence type="ECO:0000256" key="1">
    <source>
        <dbReference type="ARBA" id="ARBA00004201"/>
    </source>
</evidence>
<evidence type="ECO:0000256" key="5">
    <source>
        <dbReference type="ARBA" id="ARBA00022737"/>
    </source>
</evidence>
<keyword evidence="6 7" id="KW-0175">Coiled coil</keyword>
<dbReference type="GO" id="GO:0000932">
    <property type="term" value="C:P-body"/>
    <property type="evidence" value="ECO:0007669"/>
    <property type="project" value="UniProtKB-SubCell"/>
</dbReference>
<comment type="caution">
    <text evidence="9">The sequence shown here is derived from an EMBL/GenBank/DDBJ whole genome shotgun (WGS) entry which is preliminary data.</text>
</comment>
<evidence type="ECO:0000313" key="9">
    <source>
        <dbReference type="EMBL" id="RWS14951.1"/>
    </source>
</evidence>
<evidence type="ECO:0000256" key="3">
    <source>
        <dbReference type="ARBA" id="ARBA00022490"/>
    </source>
</evidence>
<evidence type="ECO:0000259" key="8">
    <source>
        <dbReference type="Pfam" id="PF16529"/>
    </source>
</evidence>
<dbReference type="Proteomes" id="UP000285301">
    <property type="component" value="Unassembled WGS sequence"/>
</dbReference>
<evidence type="ECO:0000313" key="10">
    <source>
        <dbReference type="EMBL" id="RWS15063.1"/>
    </source>
</evidence>
<dbReference type="InterPro" id="IPR045152">
    <property type="entry name" value="EDC4-like"/>
</dbReference>
<reference evidence="9 11" key="1">
    <citation type="journal article" date="2018" name="Gigascience">
        <title>Genomes of trombidid mites reveal novel predicted allergens and laterally-transferred genes associated with secondary metabolism.</title>
        <authorList>
            <person name="Dong X."/>
            <person name="Chaisiri K."/>
            <person name="Xia D."/>
            <person name="Armstrong S.D."/>
            <person name="Fang Y."/>
            <person name="Donnelly M.J."/>
            <person name="Kadowaki T."/>
            <person name="McGarry J.W."/>
            <person name="Darby A.C."/>
            <person name="Makepeace B.L."/>
        </authorList>
    </citation>
    <scope>NUCLEOTIDE SEQUENCE [LARGE SCALE GENOMIC DNA]</scope>
    <source>
        <strain evidence="9">UoL-WK</strain>
    </source>
</reference>
<evidence type="ECO:0000313" key="11">
    <source>
        <dbReference type="Proteomes" id="UP000285301"/>
    </source>
</evidence>
<dbReference type="EMBL" id="NCKU01000556">
    <property type="protein sequence ID" value="RWS15063.1"/>
    <property type="molecule type" value="Genomic_DNA"/>
</dbReference>
<evidence type="ECO:0000256" key="4">
    <source>
        <dbReference type="ARBA" id="ARBA00022574"/>
    </source>
</evidence>
<accession>A0A443RI37</accession>
<dbReference type="AlphaFoldDB" id="A0A443RI37"/>
<dbReference type="SUPFAM" id="SSF50978">
    <property type="entry name" value="WD40 repeat-like"/>
    <property type="match status" value="1"/>
</dbReference>
<dbReference type="STRING" id="1965070.A0A443RI37"/>
<organism evidence="9 11">
    <name type="scientific">Dinothrombium tinctorium</name>
    <dbReference type="NCBI Taxonomy" id="1965070"/>
    <lineage>
        <taxon>Eukaryota</taxon>
        <taxon>Metazoa</taxon>
        <taxon>Ecdysozoa</taxon>
        <taxon>Arthropoda</taxon>
        <taxon>Chelicerata</taxon>
        <taxon>Arachnida</taxon>
        <taxon>Acari</taxon>
        <taxon>Acariformes</taxon>
        <taxon>Trombidiformes</taxon>
        <taxon>Prostigmata</taxon>
        <taxon>Anystina</taxon>
        <taxon>Parasitengona</taxon>
        <taxon>Trombidioidea</taxon>
        <taxon>Trombidiidae</taxon>
        <taxon>Dinothrombium</taxon>
    </lineage>
</organism>
<dbReference type="GO" id="GO:0031087">
    <property type="term" value="P:deadenylation-independent decapping of nuclear-transcribed mRNA"/>
    <property type="evidence" value="ECO:0007669"/>
    <property type="project" value="InterPro"/>
</dbReference>
<dbReference type="Pfam" id="PF16529">
    <property type="entry name" value="Ge1_WD40"/>
    <property type="match status" value="1"/>
</dbReference>
<keyword evidence="5" id="KW-0677">Repeat</keyword>
<evidence type="ECO:0000256" key="7">
    <source>
        <dbReference type="SAM" id="Coils"/>
    </source>
</evidence>
<dbReference type="Gene3D" id="2.130.10.10">
    <property type="entry name" value="YVTN repeat-like/Quinoprotein amine dehydrogenase"/>
    <property type="match status" value="1"/>
</dbReference>
<dbReference type="InterPro" id="IPR036322">
    <property type="entry name" value="WD40_repeat_dom_sf"/>
</dbReference>